<organism evidence="1 2">
    <name type="scientific">Rhodococcus opacus RKJ300 = JCM 13270</name>
    <dbReference type="NCBI Taxonomy" id="1165867"/>
    <lineage>
        <taxon>Bacteria</taxon>
        <taxon>Bacillati</taxon>
        <taxon>Actinomycetota</taxon>
        <taxon>Actinomycetes</taxon>
        <taxon>Mycobacteriales</taxon>
        <taxon>Nocardiaceae</taxon>
        <taxon>Rhodococcus</taxon>
    </lineage>
</organism>
<reference evidence="1 2" key="1">
    <citation type="journal article" date="2012" name="J. Bacteriol.">
        <title>Draft genome sequence of the nitrophenol-degrading actinomycete Rhodococcus imtechensis RKJ300.</title>
        <authorList>
            <person name="Vikram S."/>
            <person name="Kumar S."/>
            <person name="Subramanian S."/>
            <person name="Raghava G.P."/>
        </authorList>
    </citation>
    <scope>NUCLEOTIDE SEQUENCE [LARGE SCALE GENOMIC DNA]</scope>
    <source>
        <strain evidence="1 2">RKJ300</strain>
    </source>
</reference>
<gene>
    <name evidence="1" type="ORF">W59_31079</name>
</gene>
<evidence type="ECO:0000313" key="1">
    <source>
        <dbReference type="EMBL" id="EID74219.1"/>
    </source>
</evidence>
<evidence type="ECO:0000313" key="2">
    <source>
        <dbReference type="Proteomes" id="UP000006447"/>
    </source>
</evidence>
<dbReference type="AlphaFoldDB" id="I0WCV3"/>
<protein>
    <submittedName>
        <fullName evidence="1">Uncharacterized protein</fullName>
    </submittedName>
</protein>
<name>I0WCV3_RHOOP</name>
<sequence length="158" mass="16631">MTGVGKKLAPKIVAEVARLEATSRIYVMSSRKVNERQARDVTLAAALRDLAQMPVTKLALVTGLGAVGTDTYRLLQSAVAGHPDFAGRPLGARLAPAVLRRLVPRAASTKLAALIRAGRSGRESPQASRAHRPVSARACSVKATVAARNSSIDWRGSA</sequence>
<proteinExistence type="predicted"/>
<comment type="caution">
    <text evidence="1">The sequence shown here is derived from an EMBL/GenBank/DDBJ whole genome shotgun (WGS) entry which is preliminary data.</text>
</comment>
<accession>I0WCV3</accession>
<dbReference type="Proteomes" id="UP000006447">
    <property type="component" value="Unassembled WGS sequence"/>
</dbReference>
<dbReference type="EMBL" id="AJJH01000164">
    <property type="protein sequence ID" value="EID74219.1"/>
    <property type="molecule type" value="Genomic_DNA"/>
</dbReference>